<dbReference type="Proteomes" id="UP000663829">
    <property type="component" value="Unassembled WGS sequence"/>
</dbReference>
<dbReference type="Gene3D" id="3.30.720.50">
    <property type="match status" value="1"/>
</dbReference>
<organism evidence="2 4">
    <name type="scientific">Didymodactylos carnosus</name>
    <dbReference type="NCBI Taxonomy" id="1234261"/>
    <lineage>
        <taxon>Eukaryota</taxon>
        <taxon>Metazoa</taxon>
        <taxon>Spiralia</taxon>
        <taxon>Gnathifera</taxon>
        <taxon>Rotifera</taxon>
        <taxon>Eurotatoria</taxon>
        <taxon>Bdelloidea</taxon>
        <taxon>Philodinida</taxon>
        <taxon>Philodinidae</taxon>
        <taxon>Didymodactylos</taxon>
    </lineage>
</organism>
<dbReference type="InterPro" id="IPR004170">
    <property type="entry name" value="WWE_dom"/>
</dbReference>
<accession>A0A815C005</accession>
<evidence type="ECO:0000259" key="1">
    <source>
        <dbReference type="PROSITE" id="PS50918"/>
    </source>
</evidence>
<dbReference type="EMBL" id="CAJOBC010026137">
    <property type="protein sequence ID" value="CAF4069678.1"/>
    <property type="molecule type" value="Genomic_DNA"/>
</dbReference>
<proteinExistence type="predicted"/>
<evidence type="ECO:0000313" key="3">
    <source>
        <dbReference type="EMBL" id="CAF4069678.1"/>
    </source>
</evidence>
<dbReference type="Pfam" id="PF02825">
    <property type="entry name" value="WWE"/>
    <property type="match status" value="1"/>
</dbReference>
<dbReference type="AlphaFoldDB" id="A0A815C005"/>
<reference evidence="2" key="1">
    <citation type="submission" date="2021-02" db="EMBL/GenBank/DDBJ databases">
        <authorList>
            <person name="Nowell W R."/>
        </authorList>
    </citation>
    <scope>NUCLEOTIDE SEQUENCE</scope>
</reference>
<evidence type="ECO:0000313" key="4">
    <source>
        <dbReference type="Proteomes" id="UP000663829"/>
    </source>
</evidence>
<dbReference type="PROSITE" id="PS50918">
    <property type="entry name" value="WWE"/>
    <property type="match status" value="1"/>
</dbReference>
<dbReference type="SUPFAM" id="SSF117839">
    <property type="entry name" value="WWE domain"/>
    <property type="match status" value="1"/>
</dbReference>
<comment type="caution">
    <text evidence="2">The sequence shown here is derived from an EMBL/GenBank/DDBJ whole genome shotgun (WGS) entry which is preliminary data.</text>
</comment>
<dbReference type="InterPro" id="IPR037197">
    <property type="entry name" value="WWE_dom_sf"/>
</dbReference>
<name>A0A815C005_9BILA</name>
<evidence type="ECO:0000313" key="2">
    <source>
        <dbReference type="EMBL" id="CAF1277216.1"/>
    </source>
</evidence>
<keyword evidence="4" id="KW-1185">Reference proteome</keyword>
<gene>
    <name evidence="2" type="ORF">GPM918_LOCUS27379</name>
    <name evidence="3" type="ORF">SRO942_LOCUS27694</name>
</gene>
<protein>
    <recommendedName>
        <fullName evidence="1">WWE domain-containing protein</fullName>
    </recommendedName>
</protein>
<feature type="domain" description="WWE" evidence="1">
    <location>
        <begin position="1"/>
        <end position="85"/>
    </location>
</feature>
<dbReference type="EMBL" id="CAJNOQ010011455">
    <property type="protein sequence ID" value="CAF1277216.1"/>
    <property type="molecule type" value="Genomic_DNA"/>
</dbReference>
<dbReference type="Proteomes" id="UP000681722">
    <property type="component" value="Unassembled WGS sequence"/>
</dbReference>
<sequence length="125" mass="15026">MARQGMKGIDLPRAQWYWKSSYDPWSANRREEWTKYSDIESEIIEEVFSEKSKTEPAELDNFCINVKDFIQISKSDQNKQRPIKRVLIRRNENEDLREERFFLPPALRKTFNDDWGKGVYAFLSQ</sequence>